<organism evidence="2 3">
    <name type="scientific">Cohnella candidum</name>
    <dbReference type="NCBI Taxonomy" id="2674991"/>
    <lineage>
        <taxon>Bacteria</taxon>
        <taxon>Bacillati</taxon>
        <taxon>Bacillota</taxon>
        <taxon>Bacilli</taxon>
        <taxon>Bacillales</taxon>
        <taxon>Paenibacillaceae</taxon>
        <taxon>Cohnella</taxon>
    </lineage>
</organism>
<dbReference type="Pfam" id="PF10027">
    <property type="entry name" value="DUF2269"/>
    <property type="match status" value="1"/>
</dbReference>
<dbReference type="Proteomes" id="UP000269097">
    <property type="component" value="Chromosome"/>
</dbReference>
<keyword evidence="1" id="KW-0472">Membrane</keyword>
<feature type="transmembrane region" description="Helical" evidence="1">
    <location>
        <begin position="119"/>
        <end position="137"/>
    </location>
</feature>
<dbReference type="InterPro" id="IPR018729">
    <property type="entry name" value="DUF2269_transmembrane"/>
</dbReference>
<evidence type="ECO:0000256" key="1">
    <source>
        <dbReference type="SAM" id="Phobius"/>
    </source>
</evidence>
<accession>A0A3G3K5T2</accession>
<evidence type="ECO:0000313" key="3">
    <source>
        <dbReference type="Proteomes" id="UP000269097"/>
    </source>
</evidence>
<dbReference type="EMBL" id="CP033433">
    <property type="protein sequence ID" value="AYQ75437.1"/>
    <property type="molecule type" value="Genomic_DNA"/>
</dbReference>
<evidence type="ECO:0000313" key="2">
    <source>
        <dbReference type="EMBL" id="AYQ75437.1"/>
    </source>
</evidence>
<name>A0A3G3K5T2_9BACL</name>
<gene>
    <name evidence="2" type="ORF">EAV92_02065</name>
</gene>
<reference evidence="2 3" key="1">
    <citation type="submission" date="2018-10" db="EMBL/GenBank/DDBJ databases">
        <title>Genome Sequence of Cohnella sp.</title>
        <authorList>
            <person name="Srinivasan S."/>
            <person name="Kim M.K."/>
        </authorList>
    </citation>
    <scope>NUCLEOTIDE SEQUENCE [LARGE SCALE GENOMIC DNA]</scope>
    <source>
        <strain evidence="2 3">18JY8-7</strain>
    </source>
</reference>
<keyword evidence="1" id="KW-0812">Transmembrane</keyword>
<feature type="transmembrane region" description="Helical" evidence="1">
    <location>
        <begin position="6"/>
        <end position="27"/>
    </location>
</feature>
<keyword evidence="3" id="KW-1185">Reference proteome</keyword>
<dbReference type="KEGG" id="coh:EAV92_02065"/>
<proteinExistence type="predicted"/>
<protein>
    <submittedName>
        <fullName evidence="2">DUF2269 family protein</fullName>
    </submittedName>
</protein>
<dbReference type="AlphaFoldDB" id="A0A3G3K5T2"/>
<feature type="transmembrane region" description="Helical" evidence="1">
    <location>
        <begin position="77"/>
        <end position="99"/>
    </location>
</feature>
<keyword evidence="1" id="KW-1133">Transmembrane helix</keyword>
<sequence length="142" mass="15153">MYDIMLFLHVVGAVGMGIYAILPFMAGQFRKLSGAAQEGLASGLVTGGRIGQFALVIQLLTGGYLISQGDTDYATSWMIVILVIFVAIGALTGIVQGPIRKIAAAAKEGRDASSFIGKVRTFSVIILVLFLVMLWIMTNPWA</sequence>